<dbReference type="OrthoDB" id="1263331at2"/>
<reference evidence="2" key="1">
    <citation type="submission" date="2016-10" db="EMBL/GenBank/DDBJ databases">
        <authorList>
            <person name="Varghese N."/>
            <person name="Submissions S."/>
        </authorList>
    </citation>
    <scope>NUCLEOTIDE SEQUENCE [LARGE SCALE GENOMIC DNA]</scope>
    <source>
        <strain evidence="2">DSM 25575</strain>
    </source>
</reference>
<keyword evidence="2" id="KW-1185">Reference proteome</keyword>
<dbReference type="EMBL" id="FOVD01000003">
    <property type="protein sequence ID" value="SFN37912.1"/>
    <property type="molecule type" value="Genomic_DNA"/>
</dbReference>
<dbReference type="Proteomes" id="UP000198769">
    <property type="component" value="Unassembled WGS sequence"/>
</dbReference>
<protein>
    <recommendedName>
        <fullName evidence="3">Helix-turn-helix domain-containing protein</fullName>
    </recommendedName>
</protein>
<sequence>MEKTIPDYKKLYTDILIKKGLQHDKECLYILKKRYLTTLDVLLLNDLIFKTSCRETEIFNQKHRSYNEEAIIKILDYQRSNNLNNSQLCRHFKLSRNTIAKWKKLYSKSV</sequence>
<evidence type="ECO:0008006" key="3">
    <source>
        <dbReference type="Google" id="ProtNLM"/>
    </source>
</evidence>
<dbReference type="AlphaFoldDB" id="A0A1I4YIR7"/>
<organism evidence="1 2">
    <name type="scientific">Chryseobacterium oleae</name>
    <dbReference type="NCBI Taxonomy" id="491207"/>
    <lineage>
        <taxon>Bacteria</taxon>
        <taxon>Pseudomonadati</taxon>
        <taxon>Bacteroidota</taxon>
        <taxon>Flavobacteriia</taxon>
        <taxon>Flavobacteriales</taxon>
        <taxon>Weeksellaceae</taxon>
        <taxon>Chryseobacterium group</taxon>
        <taxon>Chryseobacterium</taxon>
    </lineage>
</organism>
<evidence type="ECO:0000313" key="1">
    <source>
        <dbReference type="EMBL" id="SFN37912.1"/>
    </source>
</evidence>
<dbReference type="SUPFAM" id="SSF48295">
    <property type="entry name" value="TrpR-like"/>
    <property type="match status" value="1"/>
</dbReference>
<proteinExistence type="predicted"/>
<accession>A0A1I4YIR7</accession>
<evidence type="ECO:0000313" key="2">
    <source>
        <dbReference type="Proteomes" id="UP000198769"/>
    </source>
</evidence>
<dbReference type="GO" id="GO:0043565">
    <property type="term" value="F:sequence-specific DNA binding"/>
    <property type="evidence" value="ECO:0007669"/>
    <property type="project" value="InterPro"/>
</dbReference>
<dbReference type="InterPro" id="IPR010921">
    <property type="entry name" value="Trp_repressor/repl_initiator"/>
</dbReference>
<name>A0A1I4YIR7_CHROL</name>
<dbReference type="RefSeq" id="WP_090024687.1">
    <property type="nucleotide sequence ID" value="NZ_FOVD01000003.1"/>
</dbReference>
<gene>
    <name evidence="1" type="ORF">SAMN05421594_2450</name>
</gene>